<keyword evidence="2" id="KW-0472">Membrane</keyword>
<dbReference type="KEGG" id="ccin:107268434"/>
<dbReference type="Proteomes" id="UP000694920">
    <property type="component" value="Unplaced"/>
</dbReference>
<dbReference type="GO" id="GO:0043186">
    <property type="term" value="C:P granule"/>
    <property type="evidence" value="ECO:0007669"/>
    <property type="project" value="TreeGrafter"/>
</dbReference>
<feature type="domain" description="Tudor" evidence="3">
    <location>
        <begin position="294"/>
        <end position="353"/>
    </location>
</feature>
<keyword evidence="2" id="KW-0812">Transmembrane</keyword>
<dbReference type="FunFam" id="2.30.30.140:FF:000018">
    <property type="entry name" value="Serine/threonine-protein kinase 31"/>
    <property type="match status" value="1"/>
</dbReference>
<dbReference type="GO" id="GO:0005739">
    <property type="term" value="C:mitochondrion"/>
    <property type="evidence" value="ECO:0007669"/>
    <property type="project" value="UniProtKB-ARBA"/>
</dbReference>
<dbReference type="SUPFAM" id="SSF63748">
    <property type="entry name" value="Tudor/PWWP/MBT"/>
    <property type="match status" value="1"/>
</dbReference>
<dbReference type="GO" id="GO:0034587">
    <property type="term" value="P:piRNA processing"/>
    <property type="evidence" value="ECO:0007669"/>
    <property type="project" value="TreeGrafter"/>
</dbReference>
<dbReference type="Gene3D" id="2.30.30.140">
    <property type="match status" value="1"/>
</dbReference>
<dbReference type="Pfam" id="PF00567">
    <property type="entry name" value="TUDOR"/>
    <property type="match status" value="1"/>
</dbReference>
<dbReference type="PANTHER" id="PTHR22948:SF29">
    <property type="entry name" value="FI02030P-RELATED"/>
    <property type="match status" value="1"/>
</dbReference>
<dbReference type="Gene3D" id="3.30.1370.10">
    <property type="entry name" value="K Homology domain, type 1"/>
    <property type="match status" value="2"/>
</dbReference>
<dbReference type="InterPro" id="IPR004087">
    <property type="entry name" value="KH_dom"/>
</dbReference>
<keyword evidence="2" id="KW-1133">Transmembrane helix</keyword>
<proteinExistence type="predicted"/>
<dbReference type="InterPro" id="IPR004088">
    <property type="entry name" value="KH_dom_type_1"/>
</dbReference>
<dbReference type="InterPro" id="IPR050621">
    <property type="entry name" value="Tudor_domain_containing"/>
</dbReference>
<protein>
    <submittedName>
        <fullName evidence="5">Tudor and KH domain-containing protein homolog</fullName>
    </submittedName>
</protein>
<keyword evidence="4" id="KW-1185">Reference proteome</keyword>
<dbReference type="RefSeq" id="XP_015596689.1">
    <property type="nucleotide sequence ID" value="XM_015741203.2"/>
</dbReference>
<dbReference type="SMART" id="SM00333">
    <property type="entry name" value="TUDOR"/>
    <property type="match status" value="1"/>
</dbReference>
<dbReference type="Gene3D" id="2.40.50.90">
    <property type="match status" value="1"/>
</dbReference>
<organism evidence="4 5">
    <name type="scientific">Cephus cinctus</name>
    <name type="common">Wheat stem sawfly</name>
    <dbReference type="NCBI Taxonomy" id="211228"/>
    <lineage>
        <taxon>Eukaryota</taxon>
        <taxon>Metazoa</taxon>
        <taxon>Ecdysozoa</taxon>
        <taxon>Arthropoda</taxon>
        <taxon>Hexapoda</taxon>
        <taxon>Insecta</taxon>
        <taxon>Pterygota</taxon>
        <taxon>Neoptera</taxon>
        <taxon>Endopterygota</taxon>
        <taxon>Hymenoptera</taxon>
        <taxon>Cephoidea</taxon>
        <taxon>Cephidae</taxon>
        <taxon>Cephus</taxon>
    </lineage>
</organism>
<evidence type="ECO:0000313" key="4">
    <source>
        <dbReference type="Proteomes" id="UP000694920"/>
    </source>
</evidence>
<dbReference type="PANTHER" id="PTHR22948">
    <property type="entry name" value="TUDOR DOMAIN CONTAINING PROTEIN"/>
    <property type="match status" value="1"/>
</dbReference>
<feature type="transmembrane region" description="Helical" evidence="2">
    <location>
        <begin position="12"/>
        <end position="30"/>
    </location>
</feature>
<dbReference type="PROSITE" id="PS50084">
    <property type="entry name" value="KH_TYPE_1"/>
    <property type="match status" value="2"/>
</dbReference>
<dbReference type="GO" id="GO:0007283">
    <property type="term" value="P:spermatogenesis"/>
    <property type="evidence" value="ECO:0007669"/>
    <property type="project" value="TreeGrafter"/>
</dbReference>
<keyword evidence="1" id="KW-0694">RNA-binding</keyword>
<evidence type="ECO:0000256" key="1">
    <source>
        <dbReference type="PROSITE-ProRule" id="PRU00117"/>
    </source>
</evidence>
<evidence type="ECO:0000256" key="2">
    <source>
        <dbReference type="SAM" id="Phobius"/>
    </source>
</evidence>
<dbReference type="SUPFAM" id="SSF54791">
    <property type="entry name" value="Eukaryotic type KH-domain (KH-domain type I)"/>
    <property type="match status" value="2"/>
</dbReference>
<accession>A0AAJ7FKS1</accession>
<evidence type="ECO:0000313" key="5">
    <source>
        <dbReference type="RefSeq" id="XP_015596689.1"/>
    </source>
</evidence>
<dbReference type="GO" id="GO:0030719">
    <property type="term" value="P:P granule organization"/>
    <property type="evidence" value="ECO:0007669"/>
    <property type="project" value="TreeGrafter"/>
</dbReference>
<dbReference type="InterPro" id="IPR036612">
    <property type="entry name" value="KH_dom_type_1_sf"/>
</dbReference>
<dbReference type="AlphaFoldDB" id="A0AAJ7FKS1"/>
<dbReference type="CTD" id="33401"/>
<dbReference type="InterPro" id="IPR035437">
    <property type="entry name" value="SNase_OB-fold_sf"/>
</dbReference>
<reference evidence="5" key="1">
    <citation type="submission" date="2025-08" db="UniProtKB">
        <authorList>
            <consortium name="RefSeq"/>
        </authorList>
    </citation>
    <scope>IDENTIFICATION</scope>
</reference>
<evidence type="ECO:0000259" key="3">
    <source>
        <dbReference type="PROSITE" id="PS50304"/>
    </source>
</evidence>
<sequence>MKSISQQIVLPVVLGLSLTSIGVGLLYLLLKKDKDNNITKNNQVGKAHQSVSFLKVPSQVVPAVIGRQGQIIKNIEANTESSIKFAPPDIESKDRVCIIRGKPESIQLAEHMINTIIQSQPIIETYETFIPQRACSRVIGRGGETIQQIQTYSSAKIILEKTLSNNPDAKRRVIIKGSSEQIATALSLIEEKVREDNEAREELEASLACRLPRGKISPRNTVVNVSENAALPPEPTIMPGFSGLMEVYVSAMESPSQFWVQVVGKGSIALDKLVSEMTTYYDNPDNQELHTLKNINVGQMVAAKFSFDKLWYRAEVTSIIEADSYEAYFVDYGDREIMKAADMLELRTDFLSLRLQAIECCLANVKPRDGEWSQDASEKFADMCQLAQWKVLVAKVRGYKERAMALGRSRREGSPIPCIELYDKQDNKDINVGKELINEGMAEFDQGPWSAASSTLSLTKRGSELSSVASPIHFDVTSNGSAGPISLNTNNAIESKLNEPSDDLKTTQVNGHEKTAIHVNGTNDHYSRNNVTLNDTNDDFPSEIPRVVAGGYESDYSESDELEMG</sequence>
<dbReference type="SMART" id="SM00322">
    <property type="entry name" value="KH"/>
    <property type="match status" value="2"/>
</dbReference>
<dbReference type="Pfam" id="PF00013">
    <property type="entry name" value="KH_1"/>
    <property type="match status" value="2"/>
</dbReference>
<name>A0AAJ7FKS1_CEPCN</name>
<dbReference type="PROSITE" id="PS50304">
    <property type="entry name" value="TUDOR"/>
    <property type="match status" value="1"/>
</dbReference>
<dbReference type="GO" id="GO:0003723">
    <property type="term" value="F:RNA binding"/>
    <property type="evidence" value="ECO:0007669"/>
    <property type="project" value="UniProtKB-UniRule"/>
</dbReference>
<dbReference type="GeneID" id="107268434"/>
<gene>
    <name evidence="5" type="primary">LOC107268434</name>
</gene>
<dbReference type="InterPro" id="IPR002999">
    <property type="entry name" value="Tudor"/>
</dbReference>